<dbReference type="Pfam" id="PF25962">
    <property type="entry name" value="TIL_OTOGL_Mucin"/>
    <property type="match status" value="1"/>
</dbReference>
<reference evidence="10 11" key="1">
    <citation type="submission" date="2019-09" db="EMBL/GenBank/DDBJ databases">
        <title>Bird 10,000 Genomes (B10K) Project - Family phase.</title>
        <authorList>
            <person name="Zhang G."/>
        </authorList>
    </citation>
    <scope>NUCLEOTIDE SEQUENCE [LARGE SCALE GENOMIC DNA]</scope>
    <source>
        <strain evidence="10">B10K-DU-001-47</strain>
        <tissue evidence="10">Muscle</tissue>
    </source>
</reference>
<dbReference type="SMART" id="SM00832">
    <property type="entry name" value="C8"/>
    <property type="match status" value="3"/>
</dbReference>
<dbReference type="InterPro" id="IPR002919">
    <property type="entry name" value="TIL_dom"/>
</dbReference>
<evidence type="ECO:0000313" key="11">
    <source>
        <dbReference type="Proteomes" id="UP000537039"/>
    </source>
</evidence>
<dbReference type="GO" id="GO:0002281">
    <property type="term" value="P:macrophage activation involved in immune response"/>
    <property type="evidence" value="ECO:0007669"/>
    <property type="project" value="UniProtKB-ARBA"/>
</dbReference>
<dbReference type="InterPro" id="IPR050780">
    <property type="entry name" value="Mucin_vWF_Thrombospondin_sf"/>
</dbReference>
<dbReference type="PANTHER" id="PTHR11339:SF408">
    <property type="entry name" value="MUCIN-5B"/>
    <property type="match status" value="1"/>
</dbReference>
<name>A0A7L0B393_9AVES</name>
<dbReference type="FunFam" id="2.10.25.10:FF:000674">
    <property type="entry name" value="Mucin-2"/>
    <property type="match status" value="1"/>
</dbReference>
<dbReference type="GO" id="GO:0030299">
    <property type="term" value="P:intestinal cholesterol absorption"/>
    <property type="evidence" value="ECO:0007669"/>
    <property type="project" value="UniProtKB-ARBA"/>
</dbReference>
<dbReference type="PANTHER" id="PTHR11339">
    <property type="entry name" value="EXTRACELLULAR MATRIX GLYCOPROTEIN RELATED"/>
    <property type="match status" value="1"/>
</dbReference>
<comment type="function">
    <text evidence="7">Ovomucin, the glycoprotein responsible for the gel properties of egg white, is composed for 2 subunits, alpha-ovomucin/MUC5B and beta-ovomucin/MUC6.</text>
</comment>
<dbReference type="Gene3D" id="2.10.70.10">
    <property type="entry name" value="Complement Module, domain 1"/>
    <property type="match status" value="1"/>
</dbReference>
<dbReference type="FunFam" id="2.10.25.10:FF:000153">
    <property type="entry name" value="MUC5B isoform 1"/>
    <property type="match status" value="1"/>
</dbReference>
<evidence type="ECO:0000313" key="10">
    <source>
        <dbReference type="EMBL" id="NXJ41762.1"/>
    </source>
</evidence>
<proteinExistence type="predicted"/>
<dbReference type="SMART" id="SM00215">
    <property type="entry name" value="VWC_out"/>
    <property type="match status" value="2"/>
</dbReference>
<keyword evidence="4" id="KW-0677">Repeat</keyword>
<organism evidence="10 11">
    <name type="scientific">Ciconia maguari</name>
    <dbReference type="NCBI Taxonomy" id="52777"/>
    <lineage>
        <taxon>Eukaryota</taxon>
        <taxon>Metazoa</taxon>
        <taxon>Chordata</taxon>
        <taxon>Craniata</taxon>
        <taxon>Vertebrata</taxon>
        <taxon>Euteleostomi</taxon>
        <taxon>Archelosauria</taxon>
        <taxon>Archosauria</taxon>
        <taxon>Dinosauria</taxon>
        <taxon>Saurischia</taxon>
        <taxon>Theropoda</taxon>
        <taxon>Coelurosauria</taxon>
        <taxon>Aves</taxon>
        <taxon>Neognathae</taxon>
        <taxon>Neoaves</taxon>
        <taxon>Aequornithes</taxon>
        <taxon>Ciconiiformes</taxon>
        <taxon>Ciconiidae</taxon>
        <taxon>Ciconia</taxon>
    </lineage>
</organism>
<dbReference type="GO" id="GO:0031012">
    <property type="term" value="C:extracellular matrix"/>
    <property type="evidence" value="ECO:0007669"/>
    <property type="project" value="TreeGrafter"/>
</dbReference>
<feature type="non-terminal residue" evidence="10">
    <location>
        <position position="1157"/>
    </location>
</feature>
<feature type="domain" description="VWFD" evidence="9">
    <location>
        <begin position="1"/>
        <end position="169"/>
    </location>
</feature>
<keyword evidence="3" id="KW-0732">Signal</keyword>
<dbReference type="GO" id="GO:0042632">
    <property type="term" value="P:cholesterol homeostasis"/>
    <property type="evidence" value="ECO:0007669"/>
    <property type="project" value="UniProtKB-ARBA"/>
</dbReference>
<dbReference type="SUPFAM" id="SSF57603">
    <property type="entry name" value="FnI-like domain"/>
    <property type="match status" value="1"/>
</dbReference>
<keyword evidence="5" id="KW-1015">Disulfide bond</keyword>
<evidence type="ECO:0000256" key="1">
    <source>
        <dbReference type="ARBA" id="ARBA00004613"/>
    </source>
</evidence>
<gene>
    <name evidence="10" type="primary">Muc5ac_0</name>
    <name evidence="10" type="ORF">CICMAG_R05216</name>
</gene>
<sequence>CSTWGNFHFKTFDGDIFSFPGLCNYVFASHCNAPYEDFNIQIRRIVVENAPTINRITMKLEGVAAELTKDVVMINSNRVQLPYSQSGITIEKSSIYVKVASKMGIVLMWNEDDSILLELNEKYANQTCGLCGDFNGFPVYNEFYSNNIKMTALQFGNMQKMDGPTEHCEDTTSTLPDNCTDNFLFNFFSPKDDICQKTLTSSAFAECNDLVDVKEYIMACQDDLCHSEESKNASCICDTFAEYSRQCAHAGGHPLNWRTSKLCPKKCPYNMQYQECSSPCADTCTNPERSQFCEEHCMDGCFCPPGKFLRSVFDDINNSGCIPHQQCSCVHNGNTYAAGTSFSEQCRSCTCNGGQWSCQDMSCPGTCSVEGGSHISTYDKKHYDHHGDCIYVLSKHCKDETFTILVELRICGLTDTETCLKTVTLNMNKGQTVRMQNKHGKLLLKICRAKKLSLNQPSSFFIIMQTNFGVHLEIQITPIMQVFVRLDPIFKDQTCGLCGNFNNIQTDDFKVISGIIEGTATAFANTWRTQGSCRKIQSSFENPCALSIDNEKYAQHWCGLLTDSKGPFADCHYAVNPSVYHTNCMFDTCNCENSEDCLCAALSSYVRACAAKGIQLHGWRTDVCSKYTTSCPKSLSYSYTISSCQPTCRSLSEPDVTCSIKFVPVDGCTCINGTYMDERGKCVPANECPCYYRGSPIPFGEVVHENGLVCTCIQGRLNCIGAPNPAPVCESPMVYFDCRNITAGTTGAECQKSCQTLDMQCYSTQCISGCMCPAGLVLDGNGGCIPQEECPCIHNEAMYQPGEKINVDCNTCVCKNRKWECTKDQCLGTCAVYGDGHYNTFDDKRFSFNGNCEYTLVQDHCGKSGTANGTFRVITENIPCGNTGTTCSKSIKVFLESYELILGEEHVSVVKRGQNDEVPFTVRYMGMYLVIETTSRLILMWDKKTSIFIKLSPDFKGQICGLCGNYDGNGINDFTTRSQSVVENVLEFGNSWKVSSTCPDAYSIKDPCSTNPYRKSWSEKQCSIINSNVFAACHSQVEPAKYYQACVTDACACDTGGDCDCFCTAVAAYAQACSEVGVCIAWRTPSICPLFCDYYNQQGECEWHYKPCGASCMKTCRNPSGKCLHNLPGLEGCYPNCPPDKPYFHEDQMKCVSLCDC</sequence>
<evidence type="ECO:0000256" key="4">
    <source>
        <dbReference type="ARBA" id="ARBA00022737"/>
    </source>
</evidence>
<protein>
    <submittedName>
        <fullName evidence="10">MUC5A protein</fullName>
    </submittedName>
</protein>
<dbReference type="Proteomes" id="UP000537039">
    <property type="component" value="Unassembled WGS sequence"/>
</dbReference>
<dbReference type="InterPro" id="IPR001007">
    <property type="entry name" value="VWF_dom"/>
</dbReference>
<evidence type="ECO:0000256" key="8">
    <source>
        <dbReference type="ARBA" id="ARBA00063950"/>
    </source>
</evidence>
<evidence type="ECO:0000259" key="9">
    <source>
        <dbReference type="PROSITE" id="PS51233"/>
    </source>
</evidence>
<feature type="domain" description="VWFD" evidence="9">
    <location>
        <begin position="365"/>
        <end position="534"/>
    </location>
</feature>
<evidence type="ECO:0000256" key="3">
    <source>
        <dbReference type="ARBA" id="ARBA00022729"/>
    </source>
</evidence>
<dbReference type="Pfam" id="PF23244">
    <property type="entry name" value="VWF"/>
    <property type="match status" value="1"/>
</dbReference>
<dbReference type="PROSITE" id="PS51233">
    <property type="entry name" value="VWFD"/>
    <property type="match status" value="3"/>
</dbReference>
<accession>A0A7L0B393</accession>
<dbReference type="Pfam" id="PF01826">
    <property type="entry name" value="TIL"/>
    <property type="match status" value="3"/>
</dbReference>
<dbReference type="SUPFAM" id="SSF57567">
    <property type="entry name" value="Serine protease inhibitors"/>
    <property type="match status" value="4"/>
</dbReference>
<evidence type="ECO:0000256" key="7">
    <source>
        <dbReference type="ARBA" id="ARBA00054401"/>
    </source>
</evidence>
<dbReference type="InterPro" id="IPR001846">
    <property type="entry name" value="VWF_type-D"/>
</dbReference>
<dbReference type="CDD" id="cd19941">
    <property type="entry name" value="TIL"/>
    <property type="match status" value="3"/>
</dbReference>
<comment type="subcellular location">
    <subcellularLocation>
        <location evidence="1">Secreted</location>
    </subcellularLocation>
</comment>
<evidence type="ECO:0000256" key="5">
    <source>
        <dbReference type="ARBA" id="ARBA00023157"/>
    </source>
</evidence>
<dbReference type="FunFam" id="2.10.25.10:FF:000414">
    <property type="entry name" value="von Willebrand factor"/>
    <property type="match status" value="1"/>
</dbReference>
<comment type="subunit">
    <text evidence="8">Homomultimer; disulfide-linked. The N- and C-terminus mediate their assembly into higher order structures to form filaments. The CTCK domains of two polypeptides associate in the endoplasmic reticulum to generate intermolecularly disulfide-bonded dimers. These dimers progress to the Golgi apparatus, which is a more acidic environment than the endoplasmic reticulum. Under acidic conditions, the N-termini form non-covalent intermolecular interactions that juxtapose assemblies from different CTCK-linked dimers to produce long, disulfide-linked polymers that remain highly compact until secretion.</text>
</comment>
<keyword evidence="11" id="KW-1185">Reference proteome</keyword>
<keyword evidence="6" id="KW-0325">Glycoprotein</keyword>
<evidence type="ECO:0000256" key="2">
    <source>
        <dbReference type="ARBA" id="ARBA00022525"/>
    </source>
</evidence>
<dbReference type="AlphaFoldDB" id="A0A7L0B393"/>
<dbReference type="InterPro" id="IPR036084">
    <property type="entry name" value="Ser_inhib-like_sf"/>
</dbReference>
<dbReference type="Pfam" id="PF00094">
    <property type="entry name" value="VWD"/>
    <property type="match status" value="3"/>
</dbReference>
<comment type="caution">
    <text evidence="10">The sequence shown here is derived from an EMBL/GenBank/DDBJ whole genome shotgun (WGS) entry which is preliminary data.</text>
</comment>
<feature type="non-terminal residue" evidence="10">
    <location>
        <position position="1"/>
    </location>
</feature>
<evidence type="ECO:0000256" key="6">
    <source>
        <dbReference type="ARBA" id="ARBA00023180"/>
    </source>
</evidence>
<dbReference type="EMBL" id="VXAE01015352">
    <property type="protein sequence ID" value="NXJ41762.1"/>
    <property type="molecule type" value="Genomic_DNA"/>
</dbReference>
<dbReference type="Gene3D" id="2.10.25.10">
    <property type="entry name" value="Laminin"/>
    <property type="match status" value="3"/>
</dbReference>
<feature type="domain" description="VWFD" evidence="9">
    <location>
        <begin position="828"/>
        <end position="999"/>
    </location>
</feature>
<dbReference type="InterPro" id="IPR014853">
    <property type="entry name" value="VWF/SSPO/ZAN-like_Cys-rich_dom"/>
</dbReference>
<dbReference type="InterPro" id="IPR058753">
    <property type="entry name" value="TIL_OTOGL_Mucin"/>
</dbReference>
<dbReference type="Pfam" id="PF08742">
    <property type="entry name" value="C8"/>
    <property type="match status" value="3"/>
</dbReference>
<dbReference type="GO" id="GO:0005615">
    <property type="term" value="C:extracellular space"/>
    <property type="evidence" value="ECO:0007669"/>
    <property type="project" value="UniProtKB-ARBA"/>
</dbReference>
<dbReference type="SMART" id="SM00216">
    <property type="entry name" value="VWD"/>
    <property type="match status" value="3"/>
</dbReference>
<dbReference type="GO" id="GO:0046790">
    <property type="term" value="F:virion binding"/>
    <property type="evidence" value="ECO:0007669"/>
    <property type="project" value="UniProtKB-ARBA"/>
</dbReference>
<keyword evidence="2" id="KW-0964">Secreted</keyword>